<evidence type="ECO:0000313" key="1">
    <source>
        <dbReference type="EMBL" id="QJD78451.1"/>
    </source>
</evidence>
<dbReference type="KEGG" id="srho:HH216_08455"/>
<protein>
    <submittedName>
        <fullName evidence="1">Uncharacterized protein</fullName>
    </submittedName>
</protein>
<sequence>MIIRFATQQLEDWFVGDYQGKQPFSEAVLRAYQKTIRKLDAAGSLAILR</sequence>
<reference evidence="1 2" key="1">
    <citation type="submission" date="2020-04" db="EMBL/GenBank/DDBJ databases">
        <title>Genome sequencing of novel species.</title>
        <authorList>
            <person name="Heo J."/>
            <person name="Kim S.-J."/>
            <person name="Kim J.-S."/>
            <person name="Hong S.-B."/>
            <person name="Kwon S.-W."/>
        </authorList>
    </citation>
    <scope>NUCLEOTIDE SEQUENCE [LARGE SCALE GENOMIC DNA]</scope>
    <source>
        <strain evidence="1 2">CJU-R4</strain>
    </source>
</reference>
<dbReference type="EMBL" id="CP051677">
    <property type="protein sequence ID" value="QJD78451.1"/>
    <property type="molecule type" value="Genomic_DNA"/>
</dbReference>
<dbReference type="RefSeq" id="WP_169550425.1">
    <property type="nucleotide sequence ID" value="NZ_CP051677.1"/>
</dbReference>
<keyword evidence="2" id="KW-1185">Reference proteome</keyword>
<dbReference type="AlphaFoldDB" id="A0A7L5DLS5"/>
<dbReference type="Proteomes" id="UP000501128">
    <property type="component" value="Chromosome"/>
</dbReference>
<gene>
    <name evidence="1" type="ORF">HH216_08455</name>
</gene>
<evidence type="ECO:0000313" key="2">
    <source>
        <dbReference type="Proteomes" id="UP000501128"/>
    </source>
</evidence>
<organism evidence="1 2">
    <name type="scientific">Spirosoma rhododendri</name>
    <dbReference type="NCBI Taxonomy" id="2728024"/>
    <lineage>
        <taxon>Bacteria</taxon>
        <taxon>Pseudomonadati</taxon>
        <taxon>Bacteroidota</taxon>
        <taxon>Cytophagia</taxon>
        <taxon>Cytophagales</taxon>
        <taxon>Cytophagaceae</taxon>
        <taxon>Spirosoma</taxon>
    </lineage>
</organism>
<accession>A0A7L5DLS5</accession>
<proteinExistence type="predicted"/>
<name>A0A7L5DLS5_9BACT</name>